<dbReference type="EMBL" id="SNRW01008652">
    <property type="protein sequence ID" value="KAA6379188.1"/>
    <property type="molecule type" value="Genomic_DNA"/>
</dbReference>
<evidence type="ECO:0000256" key="2">
    <source>
        <dbReference type="ARBA" id="ARBA00012573"/>
    </source>
</evidence>
<dbReference type="GO" id="GO:0000213">
    <property type="term" value="F:tRNA-intron lyase activity"/>
    <property type="evidence" value="ECO:0007669"/>
    <property type="project" value="UniProtKB-EC"/>
</dbReference>
<dbReference type="AlphaFoldDB" id="A0A5J4V9F1"/>
<proteinExistence type="inferred from homology"/>
<evidence type="ECO:0000256" key="1">
    <source>
        <dbReference type="ARBA" id="ARBA00008078"/>
    </source>
</evidence>
<organism evidence="7 8">
    <name type="scientific">Streblomastix strix</name>
    <dbReference type="NCBI Taxonomy" id="222440"/>
    <lineage>
        <taxon>Eukaryota</taxon>
        <taxon>Metamonada</taxon>
        <taxon>Preaxostyla</taxon>
        <taxon>Oxymonadida</taxon>
        <taxon>Streblomastigidae</taxon>
        <taxon>Streblomastix</taxon>
    </lineage>
</organism>
<keyword evidence="3" id="KW-0819">tRNA processing</keyword>
<dbReference type="SUPFAM" id="SSF53032">
    <property type="entry name" value="tRNA-intron endonuclease catalytic domain-like"/>
    <property type="match status" value="1"/>
</dbReference>
<dbReference type="CDD" id="cd22363">
    <property type="entry name" value="tRNA-intron_lyase_C"/>
    <property type="match status" value="1"/>
</dbReference>
<evidence type="ECO:0000256" key="5">
    <source>
        <dbReference type="ARBA" id="ARBA00034031"/>
    </source>
</evidence>
<sequence length="261" mass="29513">MLNISQCSSEEEKICEQEFLPDPTLLCIITDKTELARLYENKIAGHTTTGRRDSSRDSRSSEHNSLILPIQAFIVAERLGILDRRLSETKSELKPHLQGQLLLEVAVYQTLHSKGFWILPGTKFASDYLAYAQPPSEAHSLYTVTIHANSSWSYLNNQLNQQSRNNDSRIAPINLRTLVASSRLCTQVDKKLLLAFVDETVIDDEEIQQQLLQQQSSSSSTQQFQQLPNVDFIEVSWLGVTVHSLQRKDAPASRTDKKCNV</sequence>
<gene>
    <name evidence="7" type="ORF">EZS28_025284</name>
</gene>
<evidence type="ECO:0000256" key="3">
    <source>
        <dbReference type="ARBA" id="ARBA00022694"/>
    </source>
</evidence>
<evidence type="ECO:0000313" key="8">
    <source>
        <dbReference type="Proteomes" id="UP000324800"/>
    </source>
</evidence>
<comment type="similarity">
    <text evidence="1">Belongs to the tRNA-intron endonuclease family.</text>
</comment>
<dbReference type="Gene3D" id="3.40.1350.10">
    <property type="match status" value="1"/>
</dbReference>
<comment type="catalytic activity">
    <reaction evidence="5">
        <text>pretRNA = a 3'-half-tRNA molecule with a 5'-OH end + a 5'-half-tRNA molecule with a 2',3'-cyclic phosphate end + an intron with a 2',3'-cyclic phosphate and a 5'-hydroxyl terminus.</text>
        <dbReference type="EC" id="4.6.1.16"/>
    </reaction>
</comment>
<dbReference type="InterPro" id="IPR036167">
    <property type="entry name" value="tRNA_intron_Endo_cat-like_sf"/>
</dbReference>
<dbReference type="PANTHER" id="PTHR13070:SF0">
    <property type="entry name" value="TRNA-SPLICING ENDONUCLEASE SUBUNIT SEN34"/>
    <property type="match status" value="1"/>
</dbReference>
<dbReference type="PANTHER" id="PTHR13070">
    <property type="entry name" value="TRNA-SPLICING ENDONUCLEASE SUBUNIT SEN34-RELATED"/>
    <property type="match status" value="1"/>
</dbReference>
<evidence type="ECO:0000259" key="6">
    <source>
        <dbReference type="Pfam" id="PF01974"/>
    </source>
</evidence>
<evidence type="ECO:0000313" key="7">
    <source>
        <dbReference type="EMBL" id="KAA6379188.1"/>
    </source>
</evidence>
<evidence type="ECO:0000256" key="4">
    <source>
        <dbReference type="ARBA" id="ARBA00023239"/>
    </source>
</evidence>
<dbReference type="Proteomes" id="UP000324800">
    <property type="component" value="Unassembled WGS sequence"/>
</dbReference>
<dbReference type="EC" id="4.6.1.16" evidence="2"/>
<protein>
    <recommendedName>
        <fullName evidence="2">tRNA-intron lyase</fullName>
        <ecNumber evidence="2">4.6.1.16</ecNumber>
    </recommendedName>
</protein>
<comment type="caution">
    <text evidence="7">The sequence shown here is derived from an EMBL/GenBank/DDBJ whole genome shotgun (WGS) entry which is preliminary data.</text>
</comment>
<dbReference type="OrthoDB" id="10256176at2759"/>
<keyword evidence="4" id="KW-0456">Lyase</keyword>
<dbReference type="GO" id="GO:0000379">
    <property type="term" value="P:tRNA-type intron splice site recognition and cleavage"/>
    <property type="evidence" value="ECO:0007669"/>
    <property type="project" value="TreeGrafter"/>
</dbReference>
<dbReference type="Pfam" id="PF01974">
    <property type="entry name" value="tRNA_int_endo"/>
    <property type="match status" value="1"/>
</dbReference>
<accession>A0A5J4V9F1</accession>
<dbReference type="InterPro" id="IPR006677">
    <property type="entry name" value="tRNA_intron_Endonuc_cat-like"/>
</dbReference>
<name>A0A5J4V9F1_9EUKA</name>
<dbReference type="GO" id="GO:0005634">
    <property type="term" value="C:nucleus"/>
    <property type="evidence" value="ECO:0007669"/>
    <property type="project" value="UniProtKB-ARBA"/>
</dbReference>
<dbReference type="GO" id="GO:0003676">
    <property type="term" value="F:nucleic acid binding"/>
    <property type="evidence" value="ECO:0007669"/>
    <property type="project" value="InterPro"/>
</dbReference>
<dbReference type="InterPro" id="IPR011856">
    <property type="entry name" value="tRNA_endonuc-like_dom_sf"/>
</dbReference>
<feature type="domain" description="tRNA intron endonuclease catalytic" evidence="6">
    <location>
        <begin position="103"/>
        <end position="200"/>
    </location>
</feature>
<reference evidence="7 8" key="1">
    <citation type="submission" date="2019-03" db="EMBL/GenBank/DDBJ databases">
        <title>Single cell metagenomics reveals metabolic interactions within the superorganism composed of flagellate Streblomastix strix and complex community of Bacteroidetes bacteria on its surface.</title>
        <authorList>
            <person name="Treitli S.C."/>
            <person name="Kolisko M."/>
            <person name="Husnik F."/>
            <person name="Keeling P."/>
            <person name="Hampl V."/>
        </authorList>
    </citation>
    <scope>NUCLEOTIDE SEQUENCE [LARGE SCALE GENOMIC DNA]</scope>
    <source>
        <strain evidence="7">ST1C</strain>
    </source>
</reference>